<dbReference type="RefSeq" id="WP_163673626.1">
    <property type="nucleotide sequence ID" value="NZ_JAAIYP010000002.1"/>
</dbReference>
<dbReference type="InterPro" id="IPR004175">
    <property type="entry name" value="RNA_CPDase"/>
</dbReference>
<feature type="active site" description="Proton donor" evidence="2">
    <location>
        <position position="37"/>
    </location>
</feature>
<dbReference type="EC" id="3.1.4.58" evidence="2"/>
<keyword evidence="4" id="KW-1185">Reference proteome</keyword>
<feature type="active site" description="Proton acceptor" evidence="2">
    <location>
        <position position="120"/>
    </location>
</feature>
<dbReference type="Proteomes" id="UP000480684">
    <property type="component" value="Unassembled WGS sequence"/>
</dbReference>
<name>A0A7C9UWP6_9PROT</name>
<proteinExistence type="inferred from homology"/>
<dbReference type="NCBIfam" id="TIGR02258">
    <property type="entry name" value="2_5_ligase"/>
    <property type="match status" value="1"/>
</dbReference>
<comment type="similarity">
    <text evidence="2">Belongs to the 2H phosphoesterase superfamily. ThpR family.</text>
</comment>
<evidence type="ECO:0000256" key="1">
    <source>
        <dbReference type="ARBA" id="ARBA00022801"/>
    </source>
</evidence>
<keyword evidence="1 2" id="KW-0378">Hydrolase</keyword>
<gene>
    <name evidence="3" type="primary">thpR</name>
    <name evidence="3" type="ORF">G4223_00375</name>
</gene>
<sequence length="177" mass="19532">MIRLFVGLPLPKQVSARLALMAGGIPGARWTEVRNLHVTLRFVGEVDETTAAEIDATLAMLRAPEFELSLDGFGTFGRAKPSHLWASVERVAPLLHLQSRIETALSRLGLVPEGRKFLPHVTLARLKDAPTARVQDFIGRNAPFRLGPWTVEHFTLFQSHLGRAGAEYQGIADYPLS</sequence>
<dbReference type="EMBL" id="JAAIYP010000002">
    <property type="protein sequence ID" value="NFV78571.1"/>
    <property type="molecule type" value="Genomic_DNA"/>
</dbReference>
<evidence type="ECO:0000256" key="2">
    <source>
        <dbReference type="HAMAP-Rule" id="MF_01940"/>
    </source>
</evidence>
<reference evidence="3 4" key="1">
    <citation type="submission" date="2020-02" db="EMBL/GenBank/DDBJ databases">
        <authorList>
            <person name="Dziuba M."/>
            <person name="Kuznetsov B."/>
            <person name="Mardanov A."/>
            <person name="Ravin N."/>
            <person name="Grouzdev D."/>
        </authorList>
    </citation>
    <scope>NUCLEOTIDE SEQUENCE [LARGE SCALE GENOMIC DNA]</scope>
    <source>
        <strain evidence="3 4">SpK</strain>
    </source>
</reference>
<dbReference type="Gene3D" id="3.90.1140.10">
    <property type="entry name" value="Cyclic phosphodiesterase"/>
    <property type="match status" value="1"/>
</dbReference>
<feature type="short sequence motif" description="HXTX 1" evidence="2">
    <location>
        <begin position="37"/>
        <end position="40"/>
    </location>
</feature>
<dbReference type="PANTHER" id="PTHR35561:SF1">
    <property type="entry name" value="RNA 2',3'-CYCLIC PHOSPHODIESTERASE"/>
    <property type="match status" value="1"/>
</dbReference>
<dbReference type="Pfam" id="PF13563">
    <property type="entry name" value="2_5_RNA_ligase2"/>
    <property type="match status" value="1"/>
</dbReference>
<dbReference type="InterPro" id="IPR009097">
    <property type="entry name" value="Cyclic_Pdiesterase"/>
</dbReference>
<dbReference type="PANTHER" id="PTHR35561">
    <property type="entry name" value="RNA 2',3'-CYCLIC PHOSPHODIESTERASE"/>
    <property type="match status" value="1"/>
</dbReference>
<dbReference type="GO" id="GO:0008664">
    <property type="term" value="F:RNA 2',3'-cyclic 3'-phosphodiesterase activity"/>
    <property type="evidence" value="ECO:0007669"/>
    <property type="project" value="UniProtKB-EC"/>
</dbReference>
<evidence type="ECO:0000313" key="4">
    <source>
        <dbReference type="Proteomes" id="UP000480684"/>
    </source>
</evidence>
<comment type="caution">
    <text evidence="3">The sequence shown here is derived from an EMBL/GenBank/DDBJ whole genome shotgun (WGS) entry which is preliminary data.</text>
</comment>
<dbReference type="HAMAP" id="MF_01940">
    <property type="entry name" value="RNA_CPDase"/>
    <property type="match status" value="1"/>
</dbReference>
<comment type="catalytic activity">
    <reaction evidence="2">
        <text>a 3'-end 2',3'-cyclophospho-ribonucleotide-RNA + H2O = a 3'-end 2'-phospho-ribonucleotide-RNA + H(+)</text>
        <dbReference type="Rhea" id="RHEA:11828"/>
        <dbReference type="Rhea" id="RHEA-COMP:10464"/>
        <dbReference type="Rhea" id="RHEA-COMP:17353"/>
        <dbReference type="ChEBI" id="CHEBI:15377"/>
        <dbReference type="ChEBI" id="CHEBI:15378"/>
        <dbReference type="ChEBI" id="CHEBI:83064"/>
        <dbReference type="ChEBI" id="CHEBI:173113"/>
        <dbReference type="EC" id="3.1.4.58"/>
    </reaction>
</comment>
<organism evidence="3 4">
    <name type="scientific">Magnetospirillum aberrantis SpK</name>
    <dbReference type="NCBI Taxonomy" id="908842"/>
    <lineage>
        <taxon>Bacteria</taxon>
        <taxon>Pseudomonadati</taxon>
        <taxon>Pseudomonadota</taxon>
        <taxon>Alphaproteobacteria</taxon>
        <taxon>Rhodospirillales</taxon>
        <taxon>Rhodospirillaceae</taxon>
        <taxon>Magnetospirillum</taxon>
    </lineage>
</organism>
<dbReference type="AlphaFoldDB" id="A0A7C9UWP6"/>
<comment type="function">
    <text evidence="2">Hydrolyzes RNA 2',3'-cyclic phosphodiester to an RNA 2'-phosphomonoester.</text>
</comment>
<evidence type="ECO:0000313" key="3">
    <source>
        <dbReference type="EMBL" id="NFV78571.1"/>
    </source>
</evidence>
<dbReference type="GO" id="GO:0004113">
    <property type="term" value="F:2',3'-cyclic-nucleotide 3'-phosphodiesterase activity"/>
    <property type="evidence" value="ECO:0007669"/>
    <property type="project" value="InterPro"/>
</dbReference>
<accession>A0A7C9UWP6</accession>
<protein>
    <recommendedName>
        <fullName evidence="2">RNA 2',3'-cyclic phosphodiesterase</fullName>
        <shortName evidence="2">RNA 2',3'-CPDase</shortName>
        <ecNumber evidence="2">3.1.4.58</ecNumber>
    </recommendedName>
</protein>
<feature type="short sequence motif" description="HXTX 2" evidence="2">
    <location>
        <begin position="120"/>
        <end position="123"/>
    </location>
</feature>
<dbReference type="SUPFAM" id="SSF55144">
    <property type="entry name" value="LigT-like"/>
    <property type="match status" value="1"/>
</dbReference>